<organism evidence="2 3">
    <name type="scientific">Anisodus acutangulus</name>
    <dbReference type="NCBI Taxonomy" id="402998"/>
    <lineage>
        <taxon>Eukaryota</taxon>
        <taxon>Viridiplantae</taxon>
        <taxon>Streptophyta</taxon>
        <taxon>Embryophyta</taxon>
        <taxon>Tracheophyta</taxon>
        <taxon>Spermatophyta</taxon>
        <taxon>Magnoliopsida</taxon>
        <taxon>eudicotyledons</taxon>
        <taxon>Gunneridae</taxon>
        <taxon>Pentapetalae</taxon>
        <taxon>asterids</taxon>
        <taxon>lamiids</taxon>
        <taxon>Solanales</taxon>
        <taxon>Solanaceae</taxon>
        <taxon>Solanoideae</taxon>
        <taxon>Hyoscyameae</taxon>
        <taxon>Anisodus</taxon>
    </lineage>
</organism>
<feature type="compositionally biased region" description="Basic and acidic residues" evidence="1">
    <location>
        <begin position="1"/>
        <end position="10"/>
    </location>
</feature>
<reference evidence="3" key="1">
    <citation type="journal article" date="2023" name="Proc. Natl. Acad. Sci. U.S.A.">
        <title>Genomic and structural basis for evolution of tropane alkaloid biosynthesis.</title>
        <authorList>
            <person name="Wanga Y.-J."/>
            <person name="Taina T."/>
            <person name="Yua J.-Y."/>
            <person name="Lia J."/>
            <person name="Xua B."/>
            <person name="Chenc J."/>
            <person name="D'Auriad J.C."/>
            <person name="Huanga J.-P."/>
            <person name="Huanga S.-X."/>
        </authorList>
    </citation>
    <scope>NUCLEOTIDE SEQUENCE [LARGE SCALE GENOMIC DNA]</scope>
    <source>
        <strain evidence="3">cv. KIB-2019</strain>
    </source>
</reference>
<gene>
    <name evidence="2" type="ORF">K7X08_009858</name>
</gene>
<dbReference type="Proteomes" id="UP001152561">
    <property type="component" value="Unassembled WGS sequence"/>
</dbReference>
<comment type="caution">
    <text evidence="2">The sequence shown here is derived from an EMBL/GenBank/DDBJ whole genome shotgun (WGS) entry which is preliminary data.</text>
</comment>
<feature type="compositionally biased region" description="Acidic residues" evidence="1">
    <location>
        <begin position="38"/>
        <end position="48"/>
    </location>
</feature>
<name>A0A9Q1N023_9SOLA</name>
<dbReference type="AlphaFoldDB" id="A0A9Q1N023"/>
<evidence type="ECO:0000313" key="2">
    <source>
        <dbReference type="EMBL" id="KAJ8573347.1"/>
    </source>
</evidence>
<protein>
    <submittedName>
        <fullName evidence="2">Uncharacterized protein</fullName>
    </submittedName>
</protein>
<dbReference type="EMBL" id="JAJAGQ010000001">
    <property type="protein sequence ID" value="KAJ8573347.1"/>
    <property type="molecule type" value="Genomic_DNA"/>
</dbReference>
<sequence length="151" mass="16704">MNDKVREKKVLKSPSRSAKDLSYEEDTQHASKAPSKLEEEDTQSEDFGDIGTSRSGKSVQVPTPAAKFEFFYRAKFGIIKAPTPATEVNVPRLTTQVEKPTDVPEPTVKVEVKDVPAQVDENVVPTGEVEKVKDDPAKFVENASKWSQVDV</sequence>
<evidence type="ECO:0000256" key="1">
    <source>
        <dbReference type="SAM" id="MobiDB-lite"/>
    </source>
</evidence>
<feature type="compositionally biased region" description="Basic and acidic residues" evidence="1">
    <location>
        <begin position="17"/>
        <end position="29"/>
    </location>
</feature>
<evidence type="ECO:0000313" key="3">
    <source>
        <dbReference type="Proteomes" id="UP001152561"/>
    </source>
</evidence>
<proteinExistence type="predicted"/>
<accession>A0A9Q1N023</accession>
<feature type="region of interest" description="Disordered" evidence="1">
    <location>
        <begin position="1"/>
        <end position="59"/>
    </location>
</feature>
<keyword evidence="3" id="KW-1185">Reference proteome</keyword>